<dbReference type="OrthoDB" id="2361502at2"/>
<dbReference type="Proteomes" id="UP000051992">
    <property type="component" value="Unassembled WGS sequence"/>
</dbReference>
<keyword evidence="3" id="KW-1185">Reference proteome</keyword>
<dbReference type="Pfam" id="PF01521">
    <property type="entry name" value="Fe-S_biosyn"/>
    <property type="match status" value="1"/>
</dbReference>
<dbReference type="SUPFAM" id="SSF89360">
    <property type="entry name" value="HesB-like domain"/>
    <property type="match status" value="1"/>
</dbReference>
<gene>
    <name evidence="2" type="ORF">IV50_GL000451</name>
</gene>
<evidence type="ECO:0000259" key="1">
    <source>
        <dbReference type="Pfam" id="PF01521"/>
    </source>
</evidence>
<accession>A0A0R2H454</accession>
<dbReference type="RefSeq" id="WP_057744414.1">
    <property type="nucleotide sequence ID" value="NZ_BJLU01000003.1"/>
</dbReference>
<organism evidence="2 3">
    <name type="scientific">Weissella viridescens</name>
    <name type="common">Lactobacillus viridescens</name>
    <dbReference type="NCBI Taxonomy" id="1629"/>
    <lineage>
        <taxon>Bacteria</taxon>
        <taxon>Bacillati</taxon>
        <taxon>Bacillota</taxon>
        <taxon>Bacilli</taxon>
        <taxon>Lactobacillales</taxon>
        <taxon>Lactobacillaceae</taxon>
        <taxon>Weissella</taxon>
    </lineage>
</organism>
<dbReference type="AlphaFoldDB" id="A0A0R2H454"/>
<proteinExistence type="predicted"/>
<dbReference type="InterPro" id="IPR035903">
    <property type="entry name" value="HesB-like_dom_sf"/>
</dbReference>
<protein>
    <recommendedName>
        <fullName evidence="1">Core domain-containing protein</fullName>
    </recommendedName>
</protein>
<reference evidence="2 3" key="1">
    <citation type="journal article" date="2015" name="Genome Announc.">
        <title>Expanding the biotechnology potential of lactobacilli through comparative genomics of 213 strains and associated genera.</title>
        <authorList>
            <person name="Sun Z."/>
            <person name="Harris H.M."/>
            <person name="McCann A."/>
            <person name="Guo C."/>
            <person name="Argimon S."/>
            <person name="Zhang W."/>
            <person name="Yang X."/>
            <person name="Jeffery I.B."/>
            <person name="Cooney J.C."/>
            <person name="Kagawa T.F."/>
            <person name="Liu W."/>
            <person name="Song Y."/>
            <person name="Salvetti E."/>
            <person name="Wrobel A."/>
            <person name="Rasinkangas P."/>
            <person name="Parkhill J."/>
            <person name="Rea M.C."/>
            <person name="O'Sullivan O."/>
            <person name="Ritari J."/>
            <person name="Douillard F.P."/>
            <person name="Paul Ross R."/>
            <person name="Yang R."/>
            <person name="Briner A.E."/>
            <person name="Felis G.E."/>
            <person name="de Vos W.M."/>
            <person name="Barrangou R."/>
            <person name="Klaenhammer T.R."/>
            <person name="Caufield P.W."/>
            <person name="Cui Y."/>
            <person name="Zhang H."/>
            <person name="O'Toole P.W."/>
        </authorList>
    </citation>
    <scope>NUCLEOTIDE SEQUENCE [LARGE SCALE GENOMIC DNA]</scope>
    <source>
        <strain evidence="2 3">DSM 20410</strain>
    </source>
</reference>
<dbReference type="EMBL" id="JQBM01000001">
    <property type="protein sequence ID" value="KRN47179.1"/>
    <property type="molecule type" value="Genomic_DNA"/>
</dbReference>
<dbReference type="Gene3D" id="2.60.300.12">
    <property type="entry name" value="HesB-like domain"/>
    <property type="match status" value="1"/>
</dbReference>
<comment type="caution">
    <text evidence="2">The sequence shown here is derived from an EMBL/GenBank/DDBJ whole genome shotgun (WGS) entry which is preliminary data.</text>
</comment>
<sequence>MQLTISETVVEMIHEKMREDTRLVLDFDDGVGPFSKQSICSLNTAFQLVLARPDQITNEFDASLTSNLGTVAIKGYAIEQLDPAMTLTRDVNYNLVLSGQSGLLDNHLQLIDAQSWPAV</sequence>
<dbReference type="PATRIC" id="fig|1629.5.peg.455"/>
<dbReference type="InterPro" id="IPR000361">
    <property type="entry name" value="ATAP_core_dom"/>
</dbReference>
<feature type="domain" description="Core" evidence="1">
    <location>
        <begin position="1"/>
        <end position="112"/>
    </location>
</feature>
<evidence type="ECO:0000313" key="2">
    <source>
        <dbReference type="EMBL" id="KRN47179.1"/>
    </source>
</evidence>
<evidence type="ECO:0000313" key="3">
    <source>
        <dbReference type="Proteomes" id="UP000051992"/>
    </source>
</evidence>
<name>A0A0R2H454_WEIVI</name>